<evidence type="ECO:0000259" key="4">
    <source>
        <dbReference type="PROSITE" id="PS51462"/>
    </source>
</evidence>
<name>A0A955KYB9_9BACT</name>
<evidence type="ECO:0000313" key="5">
    <source>
        <dbReference type="EMBL" id="MCA9377090.1"/>
    </source>
</evidence>
<protein>
    <submittedName>
        <fullName evidence="5">NUDIX domain-containing protein</fullName>
    </submittedName>
</protein>
<dbReference type="Pfam" id="PF00293">
    <property type="entry name" value="NUDIX"/>
    <property type="match status" value="1"/>
</dbReference>
<sequence length="149" mass="17023">MNSVKVSVACLVYDKNDRILLVKERQVIGVVYNQPAGHLQPGETLIGGAVREVKERTGLTVEIDSLLGVYEHYFEETGSHVIRFCFLAKAPKDVDVTVDFHKTEIVSAEFHDKSELKSMRDKYRNPLVAICIDDFYRGIRFKLDMIKFV</sequence>
<dbReference type="InterPro" id="IPR015797">
    <property type="entry name" value="NUDIX_hydrolase-like_dom_sf"/>
</dbReference>
<dbReference type="PANTHER" id="PTHR43046">
    <property type="entry name" value="GDP-MANNOSE MANNOSYL HYDROLASE"/>
    <property type="match status" value="1"/>
</dbReference>
<organism evidence="5 6">
    <name type="scientific">Candidatus Dojkabacteria bacterium</name>
    <dbReference type="NCBI Taxonomy" id="2099670"/>
    <lineage>
        <taxon>Bacteria</taxon>
        <taxon>Candidatus Dojkabacteria</taxon>
    </lineage>
</organism>
<evidence type="ECO:0000313" key="6">
    <source>
        <dbReference type="Proteomes" id="UP000741282"/>
    </source>
</evidence>
<dbReference type="Proteomes" id="UP000741282">
    <property type="component" value="Unassembled WGS sequence"/>
</dbReference>
<dbReference type="PROSITE" id="PS51462">
    <property type="entry name" value="NUDIX"/>
    <property type="match status" value="1"/>
</dbReference>
<dbReference type="Gene3D" id="3.90.79.10">
    <property type="entry name" value="Nucleoside Triphosphate Pyrophosphohydrolase"/>
    <property type="match status" value="1"/>
</dbReference>
<evidence type="ECO:0000256" key="3">
    <source>
        <dbReference type="ARBA" id="ARBA00022842"/>
    </source>
</evidence>
<dbReference type="InterPro" id="IPR000086">
    <property type="entry name" value="NUDIX_hydrolase_dom"/>
</dbReference>
<dbReference type="SUPFAM" id="SSF55811">
    <property type="entry name" value="Nudix"/>
    <property type="match status" value="1"/>
</dbReference>
<evidence type="ECO:0000256" key="1">
    <source>
        <dbReference type="ARBA" id="ARBA00001946"/>
    </source>
</evidence>
<dbReference type="PANTHER" id="PTHR43046:SF12">
    <property type="entry name" value="GDP-MANNOSE MANNOSYL HYDROLASE"/>
    <property type="match status" value="1"/>
</dbReference>
<feature type="domain" description="Nudix hydrolase" evidence="4">
    <location>
        <begin position="3"/>
        <end position="133"/>
    </location>
</feature>
<keyword evidence="2" id="KW-0378">Hydrolase</keyword>
<dbReference type="GO" id="GO:0016787">
    <property type="term" value="F:hydrolase activity"/>
    <property type="evidence" value="ECO:0007669"/>
    <property type="project" value="UniProtKB-KW"/>
</dbReference>
<comment type="caution">
    <text evidence="5">The sequence shown here is derived from an EMBL/GenBank/DDBJ whole genome shotgun (WGS) entry which is preliminary data.</text>
</comment>
<comment type="cofactor">
    <cofactor evidence="1">
        <name>Mg(2+)</name>
        <dbReference type="ChEBI" id="CHEBI:18420"/>
    </cofactor>
</comment>
<evidence type="ECO:0000256" key="2">
    <source>
        <dbReference type="ARBA" id="ARBA00022801"/>
    </source>
</evidence>
<reference evidence="5" key="2">
    <citation type="journal article" date="2021" name="Microbiome">
        <title>Successional dynamics and alternative stable states in a saline activated sludge microbial community over 9 years.</title>
        <authorList>
            <person name="Wang Y."/>
            <person name="Ye J."/>
            <person name="Ju F."/>
            <person name="Liu L."/>
            <person name="Boyd J.A."/>
            <person name="Deng Y."/>
            <person name="Parks D.H."/>
            <person name="Jiang X."/>
            <person name="Yin X."/>
            <person name="Woodcroft B.J."/>
            <person name="Tyson G.W."/>
            <person name="Hugenholtz P."/>
            <person name="Polz M.F."/>
            <person name="Zhang T."/>
        </authorList>
    </citation>
    <scope>NUCLEOTIDE SEQUENCE</scope>
    <source>
        <strain evidence="5">HKST-UBA17</strain>
    </source>
</reference>
<keyword evidence="3" id="KW-0460">Magnesium</keyword>
<dbReference type="EMBL" id="JAGQLN010000016">
    <property type="protein sequence ID" value="MCA9377090.1"/>
    <property type="molecule type" value="Genomic_DNA"/>
</dbReference>
<gene>
    <name evidence="5" type="ORF">KC685_04180</name>
</gene>
<reference evidence="5" key="1">
    <citation type="submission" date="2020-04" db="EMBL/GenBank/DDBJ databases">
        <authorList>
            <person name="Zhang T."/>
        </authorList>
    </citation>
    <scope>NUCLEOTIDE SEQUENCE</scope>
    <source>
        <strain evidence="5">HKST-UBA17</strain>
    </source>
</reference>
<proteinExistence type="predicted"/>
<accession>A0A955KYB9</accession>
<dbReference type="AlphaFoldDB" id="A0A955KYB9"/>